<gene>
    <name evidence="1" type="ORF">NV381_37115</name>
</gene>
<name>A0ABT1YV18_9BACL</name>
<sequence length="89" mass="10164">MAWNIGLLCIKANPTIVENETYLDILYKSKEGLHFEEITSVTMGSALGVGHVEPWTLIFDINARFIFDEKFPLEASKKLKLRHSGFQNH</sequence>
<dbReference type="EMBL" id="JANQBD010000055">
    <property type="protein sequence ID" value="MCR8636792.1"/>
    <property type="molecule type" value="Genomic_DNA"/>
</dbReference>
<dbReference type="RefSeq" id="WP_258218285.1">
    <property type="nucleotide sequence ID" value="NZ_JANQBD010000055.1"/>
</dbReference>
<dbReference type="Proteomes" id="UP001300012">
    <property type="component" value="Unassembled WGS sequence"/>
</dbReference>
<accession>A0ABT1YV18</accession>
<protein>
    <submittedName>
        <fullName evidence="1">Uncharacterized protein</fullName>
    </submittedName>
</protein>
<organism evidence="1 2">
    <name type="scientific">Paenibacillus radicis</name>
    <name type="common">ex Xue et al. 2023</name>
    <dbReference type="NCBI Taxonomy" id="2972489"/>
    <lineage>
        <taxon>Bacteria</taxon>
        <taxon>Bacillati</taxon>
        <taxon>Bacillota</taxon>
        <taxon>Bacilli</taxon>
        <taxon>Bacillales</taxon>
        <taxon>Paenibacillaceae</taxon>
        <taxon>Paenibacillus</taxon>
    </lineage>
</organism>
<proteinExistence type="predicted"/>
<keyword evidence="2" id="KW-1185">Reference proteome</keyword>
<evidence type="ECO:0000313" key="1">
    <source>
        <dbReference type="EMBL" id="MCR8636792.1"/>
    </source>
</evidence>
<reference evidence="1 2" key="1">
    <citation type="submission" date="2022-08" db="EMBL/GenBank/DDBJ databases">
        <title>Paenibacillus endoradicis sp. nov., Paenibacillus radicibacter sp. nov and Paenibacillus pararadicis sp. nov., three cold-adapted plant growth-promoting bacteria isolated from root of Larix gmelinii in Great Khingan.</title>
        <authorList>
            <person name="Xue H."/>
        </authorList>
    </citation>
    <scope>NUCLEOTIDE SEQUENCE [LARGE SCALE GENOMIC DNA]</scope>
    <source>
        <strain evidence="1 2">N5-1-1-5</strain>
    </source>
</reference>
<comment type="caution">
    <text evidence="1">The sequence shown here is derived from an EMBL/GenBank/DDBJ whole genome shotgun (WGS) entry which is preliminary data.</text>
</comment>
<evidence type="ECO:0000313" key="2">
    <source>
        <dbReference type="Proteomes" id="UP001300012"/>
    </source>
</evidence>